<name>A0A3B0QB66_9BACT</name>
<dbReference type="PRINTS" id="PR00507">
    <property type="entry name" value="N12N6MTFRASE"/>
</dbReference>
<evidence type="ECO:0000256" key="4">
    <source>
        <dbReference type="ARBA" id="ARBA00022691"/>
    </source>
</evidence>
<evidence type="ECO:0000313" key="9">
    <source>
        <dbReference type="Proteomes" id="UP000257559"/>
    </source>
</evidence>
<dbReference type="KEGG" id="medw:NCTC10132_00600"/>
<evidence type="ECO:0000256" key="2">
    <source>
        <dbReference type="ARBA" id="ARBA00022603"/>
    </source>
</evidence>
<evidence type="ECO:0000256" key="1">
    <source>
        <dbReference type="ARBA" id="ARBA00011900"/>
    </source>
</evidence>
<proteinExistence type="predicted"/>
<protein>
    <recommendedName>
        <fullName evidence="1">site-specific DNA-methyltransferase (adenine-specific)</fullName>
        <ecNumber evidence="1">2.1.1.72</ecNumber>
    </recommendedName>
</protein>
<keyword evidence="3 8" id="KW-0808">Transferase</keyword>
<dbReference type="GO" id="GO:0009307">
    <property type="term" value="P:DNA restriction-modification system"/>
    <property type="evidence" value="ECO:0007669"/>
    <property type="project" value="UniProtKB-KW"/>
</dbReference>
<dbReference type="InterPro" id="IPR003356">
    <property type="entry name" value="DNA_methylase_A-5"/>
</dbReference>
<dbReference type="InterPro" id="IPR051537">
    <property type="entry name" value="DNA_Adenine_Mtase"/>
</dbReference>
<evidence type="ECO:0000313" key="8">
    <source>
        <dbReference type="EMBL" id="SYV97241.1"/>
    </source>
</evidence>
<dbReference type="EMBL" id="LS991951">
    <property type="protein sequence ID" value="SYV97241.1"/>
    <property type="molecule type" value="Genomic_DNA"/>
</dbReference>
<dbReference type="GO" id="GO:0008170">
    <property type="term" value="F:N-methyltransferase activity"/>
    <property type="evidence" value="ECO:0007669"/>
    <property type="project" value="InterPro"/>
</dbReference>
<comment type="catalytic activity">
    <reaction evidence="6">
        <text>a 2'-deoxyadenosine in DNA + S-adenosyl-L-methionine = an N(6)-methyl-2'-deoxyadenosine in DNA + S-adenosyl-L-homocysteine + H(+)</text>
        <dbReference type="Rhea" id="RHEA:15197"/>
        <dbReference type="Rhea" id="RHEA-COMP:12418"/>
        <dbReference type="Rhea" id="RHEA-COMP:12419"/>
        <dbReference type="ChEBI" id="CHEBI:15378"/>
        <dbReference type="ChEBI" id="CHEBI:57856"/>
        <dbReference type="ChEBI" id="CHEBI:59789"/>
        <dbReference type="ChEBI" id="CHEBI:90615"/>
        <dbReference type="ChEBI" id="CHEBI:90616"/>
        <dbReference type="EC" id="2.1.1.72"/>
    </reaction>
</comment>
<dbReference type="EC" id="2.1.1.72" evidence="1"/>
<sequence length="116" mass="13227">MFASSAGKKAGEFYTPIEASILMSEIISHHLSQLKHNNNVPLRIYDPTAGSGSLLIRVAEKFQKHMDEIQKDISIKYIAQEIKSTSFNTLRMNLIMHNIDPELILIRQADTLEDDW</sequence>
<dbReference type="GO" id="GO:0003677">
    <property type="term" value="F:DNA binding"/>
    <property type="evidence" value="ECO:0007669"/>
    <property type="project" value="InterPro"/>
</dbReference>
<dbReference type="GO" id="GO:0009007">
    <property type="term" value="F:site-specific DNA-methyltransferase (adenine-specific) activity"/>
    <property type="evidence" value="ECO:0007669"/>
    <property type="project" value="UniProtKB-EC"/>
</dbReference>
<keyword evidence="9" id="KW-1185">Reference proteome</keyword>
<dbReference type="Gene3D" id="3.40.50.150">
    <property type="entry name" value="Vaccinia Virus protein VP39"/>
    <property type="match status" value="1"/>
</dbReference>
<evidence type="ECO:0000256" key="5">
    <source>
        <dbReference type="ARBA" id="ARBA00022747"/>
    </source>
</evidence>
<keyword evidence="4" id="KW-0949">S-adenosyl-L-methionine</keyword>
<dbReference type="Pfam" id="PF02384">
    <property type="entry name" value="N6_Mtase"/>
    <property type="match status" value="1"/>
</dbReference>
<gene>
    <name evidence="8" type="ORF">NCTC10132_00600</name>
</gene>
<organism evidence="8 9">
    <name type="scientific">Mycoplasmopsis edwardii</name>
    <dbReference type="NCBI Taxonomy" id="53558"/>
    <lineage>
        <taxon>Bacteria</taxon>
        <taxon>Bacillati</taxon>
        <taxon>Mycoplasmatota</taxon>
        <taxon>Mycoplasmoidales</taxon>
        <taxon>Metamycoplasmataceae</taxon>
        <taxon>Mycoplasmopsis</taxon>
    </lineage>
</organism>
<evidence type="ECO:0000256" key="3">
    <source>
        <dbReference type="ARBA" id="ARBA00022679"/>
    </source>
</evidence>
<accession>A0A3B0QB66</accession>
<evidence type="ECO:0000259" key="7">
    <source>
        <dbReference type="Pfam" id="PF02384"/>
    </source>
</evidence>
<dbReference type="GO" id="GO:0032259">
    <property type="term" value="P:methylation"/>
    <property type="evidence" value="ECO:0007669"/>
    <property type="project" value="UniProtKB-KW"/>
</dbReference>
<feature type="domain" description="DNA methylase adenine-specific" evidence="7">
    <location>
        <begin position="1"/>
        <end position="116"/>
    </location>
</feature>
<evidence type="ECO:0000256" key="6">
    <source>
        <dbReference type="ARBA" id="ARBA00047942"/>
    </source>
</evidence>
<keyword evidence="2 8" id="KW-0489">Methyltransferase</keyword>
<dbReference type="SUPFAM" id="SSF53335">
    <property type="entry name" value="S-adenosyl-L-methionine-dependent methyltransferases"/>
    <property type="match status" value="1"/>
</dbReference>
<dbReference type="AlphaFoldDB" id="A0A3B0QB66"/>
<dbReference type="PANTHER" id="PTHR42933">
    <property type="entry name" value="SLR6095 PROTEIN"/>
    <property type="match status" value="1"/>
</dbReference>
<feature type="non-terminal residue" evidence="8">
    <location>
        <position position="116"/>
    </location>
</feature>
<dbReference type="Proteomes" id="UP000257559">
    <property type="component" value="Chromosome"/>
</dbReference>
<reference evidence="9" key="1">
    <citation type="submission" date="2018-06" db="EMBL/GenBank/DDBJ databases">
        <authorList>
            <consortium name="Pathogen Informatics"/>
        </authorList>
    </citation>
    <scope>NUCLEOTIDE SEQUENCE [LARGE SCALE GENOMIC DNA]</scope>
    <source>
        <strain evidence="9">NCTC10132</strain>
    </source>
</reference>
<keyword evidence="5" id="KW-0680">Restriction system</keyword>
<dbReference type="InterPro" id="IPR029063">
    <property type="entry name" value="SAM-dependent_MTases_sf"/>
</dbReference>
<dbReference type="PANTHER" id="PTHR42933:SF1">
    <property type="entry name" value="SITE-SPECIFIC DNA-METHYLTRANSFERASE (ADENINE-SPECIFIC)"/>
    <property type="match status" value="1"/>
</dbReference>